<name>A0A2A9NSF8_9AGAR</name>
<evidence type="ECO:0000313" key="1">
    <source>
        <dbReference type="EMBL" id="PFH50612.1"/>
    </source>
</evidence>
<keyword evidence="2" id="KW-1185">Reference proteome</keyword>
<dbReference type="EMBL" id="KZ302000">
    <property type="protein sequence ID" value="PFH50612.1"/>
    <property type="molecule type" value="Genomic_DNA"/>
</dbReference>
<proteinExistence type="predicted"/>
<gene>
    <name evidence="1" type="ORF">AMATHDRAFT_60719</name>
</gene>
<dbReference type="Proteomes" id="UP000242287">
    <property type="component" value="Unassembled WGS sequence"/>
</dbReference>
<protein>
    <submittedName>
        <fullName evidence="1">Uncharacterized protein</fullName>
    </submittedName>
</protein>
<organism evidence="1 2">
    <name type="scientific">Amanita thiersii Skay4041</name>
    <dbReference type="NCBI Taxonomy" id="703135"/>
    <lineage>
        <taxon>Eukaryota</taxon>
        <taxon>Fungi</taxon>
        <taxon>Dikarya</taxon>
        <taxon>Basidiomycota</taxon>
        <taxon>Agaricomycotina</taxon>
        <taxon>Agaricomycetes</taxon>
        <taxon>Agaricomycetidae</taxon>
        <taxon>Agaricales</taxon>
        <taxon>Pluteineae</taxon>
        <taxon>Amanitaceae</taxon>
        <taxon>Amanita</taxon>
    </lineage>
</organism>
<accession>A0A2A9NSF8</accession>
<evidence type="ECO:0000313" key="2">
    <source>
        <dbReference type="Proteomes" id="UP000242287"/>
    </source>
</evidence>
<dbReference type="AlphaFoldDB" id="A0A2A9NSF8"/>
<reference evidence="1 2" key="1">
    <citation type="submission" date="2014-02" db="EMBL/GenBank/DDBJ databases">
        <title>Transposable element dynamics among asymbiotic and ectomycorrhizal Amanita fungi.</title>
        <authorList>
            <consortium name="DOE Joint Genome Institute"/>
            <person name="Hess J."/>
            <person name="Skrede I."/>
            <person name="Wolfe B."/>
            <person name="LaButti K."/>
            <person name="Ohm R.A."/>
            <person name="Grigoriev I.V."/>
            <person name="Pringle A."/>
        </authorList>
    </citation>
    <scope>NUCLEOTIDE SEQUENCE [LARGE SCALE GENOMIC DNA]</scope>
    <source>
        <strain evidence="1 2">SKay4041</strain>
    </source>
</reference>
<sequence>MMYQASITREQQDEALVATYTSFYTPPARSIRDMAGTLKSAAGRQTAAFRLAYAMNVA</sequence>